<protein>
    <submittedName>
        <fullName evidence="1">Uncharacterized protein</fullName>
    </submittedName>
</protein>
<evidence type="ECO:0000313" key="1">
    <source>
        <dbReference type="EMBL" id="KAI5672009.1"/>
    </source>
</evidence>
<gene>
    <name evidence="1" type="ORF">M9H77_12373</name>
</gene>
<dbReference type="EMBL" id="CM044703">
    <property type="protein sequence ID" value="KAI5672009.1"/>
    <property type="molecule type" value="Genomic_DNA"/>
</dbReference>
<reference evidence="2" key="1">
    <citation type="journal article" date="2023" name="Nat. Plants">
        <title>Single-cell RNA sequencing provides a high-resolution roadmap for understanding the multicellular compartmentation of specialized metabolism.</title>
        <authorList>
            <person name="Sun S."/>
            <person name="Shen X."/>
            <person name="Li Y."/>
            <person name="Li Y."/>
            <person name="Wang S."/>
            <person name="Li R."/>
            <person name="Zhang H."/>
            <person name="Shen G."/>
            <person name="Guo B."/>
            <person name="Wei J."/>
            <person name="Xu J."/>
            <person name="St-Pierre B."/>
            <person name="Chen S."/>
            <person name="Sun C."/>
        </authorList>
    </citation>
    <scope>NUCLEOTIDE SEQUENCE [LARGE SCALE GENOMIC DNA]</scope>
</reference>
<comment type="caution">
    <text evidence="1">The sequence shown here is derived from an EMBL/GenBank/DDBJ whole genome shotgun (WGS) entry which is preliminary data.</text>
</comment>
<dbReference type="Proteomes" id="UP001060085">
    <property type="component" value="Linkage Group LG03"/>
</dbReference>
<keyword evidence="2" id="KW-1185">Reference proteome</keyword>
<evidence type="ECO:0000313" key="2">
    <source>
        <dbReference type="Proteomes" id="UP001060085"/>
    </source>
</evidence>
<name>A0ACC0BHD8_CATRO</name>
<sequence length="113" mass="13296">MRTFREESPEYEETREEEFSVKRIFSIKKVEPTQIRARFKNILDLKIGSKFGSTLTNASIFDNYHSPPEHKVATIESMFQECKARASNVVYKPRARSDERSQVMESLKSMWMP</sequence>
<accession>A0ACC0BHD8</accession>
<organism evidence="1 2">
    <name type="scientific">Catharanthus roseus</name>
    <name type="common">Madagascar periwinkle</name>
    <name type="synonym">Vinca rosea</name>
    <dbReference type="NCBI Taxonomy" id="4058"/>
    <lineage>
        <taxon>Eukaryota</taxon>
        <taxon>Viridiplantae</taxon>
        <taxon>Streptophyta</taxon>
        <taxon>Embryophyta</taxon>
        <taxon>Tracheophyta</taxon>
        <taxon>Spermatophyta</taxon>
        <taxon>Magnoliopsida</taxon>
        <taxon>eudicotyledons</taxon>
        <taxon>Gunneridae</taxon>
        <taxon>Pentapetalae</taxon>
        <taxon>asterids</taxon>
        <taxon>lamiids</taxon>
        <taxon>Gentianales</taxon>
        <taxon>Apocynaceae</taxon>
        <taxon>Rauvolfioideae</taxon>
        <taxon>Vinceae</taxon>
        <taxon>Catharanthinae</taxon>
        <taxon>Catharanthus</taxon>
    </lineage>
</organism>
<proteinExistence type="predicted"/>